<dbReference type="Proteomes" id="UP000527355">
    <property type="component" value="Unassembled WGS sequence"/>
</dbReference>
<accession>A0A7J7VIN8</accession>
<proteinExistence type="predicted"/>
<protein>
    <submittedName>
        <fullName evidence="1">Uncharacterized protein</fullName>
    </submittedName>
</protein>
<gene>
    <name evidence="1" type="ORF">mMyoMyo1_008332</name>
</gene>
<name>A0A7J7VIN8_MYOMY</name>
<comment type="caution">
    <text evidence="1">The sequence shown here is derived from an EMBL/GenBank/DDBJ whole genome shotgun (WGS) entry which is preliminary data.</text>
</comment>
<dbReference type="AlphaFoldDB" id="A0A7J7VIN8"/>
<evidence type="ECO:0000313" key="1">
    <source>
        <dbReference type="EMBL" id="KAF6324878.1"/>
    </source>
</evidence>
<keyword evidence="2" id="KW-1185">Reference proteome</keyword>
<dbReference type="EMBL" id="JABWUV010000010">
    <property type="protein sequence ID" value="KAF6324878.1"/>
    <property type="molecule type" value="Genomic_DNA"/>
</dbReference>
<organism evidence="1 2">
    <name type="scientific">Myotis myotis</name>
    <name type="common">Greater mouse-eared bat</name>
    <name type="synonym">Vespertilio myotis</name>
    <dbReference type="NCBI Taxonomy" id="51298"/>
    <lineage>
        <taxon>Eukaryota</taxon>
        <taxon>Metazoa</taxon>
        <taxon>Chordata</taxon>
        <taxon>Craniata</taxon>
        <taxon>Vertebrata</taxon>
        <taxon>Euteleostomi</taxon>
        <taxon>Mammalia</taxon>
        <taxon>Eutheria</taxon>
        <taxon>Laurasiatheria</taxon>
        <taxon>Chiroptera</taxon>
        <taxon>Yangochiroptera</taxon>
        <taxon>Vespertilionidae</taxon>
        <taxon>Myotis</taxon>
    </lineage>
</organism>
<reference evidence="1 2" key="1">
    <citation type="journal article" date="2020" name="Nature">
        <title>Six reference-quality genomes reveal evolution of bat adaptations.</title>
        <authorList>
            <person name="Jebb D."/>
            <person name="Huang Z."/>
            <person name="Pippel M."/>
            <person name="Hughes G.M."/>
            <person name="Lavrichenko K."/>
            <person name="Devanna P."/>
            <person name="Winkler S."/>
            <person name="Jermiin L.S."/>
            <person name="Skirmuntt E.C."/>
            <person name="Katzourakis A."/>
            <person name="Burkitt-Gray L."/>
            <person name="Ray D.A."/>
            <person name="Sullivan K.A.M."/>
            <person name="Roscito J.G."/>
            <person name="Kirilenko B.M."/>
            <person name="Davalos L.M."/>
            <person name="Corthals A.P."/>
            <person name="Power M.L."/>
            <person name="Jones G."/>
            <person name="Ransome R.D."/>
            <person name="Dechmann D.K.N."/>
            <person name="Locatelli A.G."/>
            <person name="Puechmaille S.J."/>
            <person name="Fedrigo O."/>
            <person name="Jarvis E.D."/>
            <person name="Hiller M."/>
            <person name="Vernes S.C."/>
            <person name="Myers E.W."/>
            <person name="Teeling E.C."/>
        </authorList>
    </citation>
    <scope>NUCLEOTIDE SEQUENCE [LARGE SCALE GENOMIC DNA]</scope>
    <source>
        <strain evidence="1">MMyoMyo1</strain>
        <tissue evidence="1">Flight muscle</tissue>
    </source>
</reference>
<evidence type="ECO:0000313" key="2">
    <source>
        <dbReference type="Proteomes" id="UP000527355"/>
    </source>
</evidence>
<sequence>MPLSPVKQEESLEGRGHGCFISSSPRGPGSRSICTCSSQAHVPALECKPGTASGLCCSNSVSQASTLPVPVASLSLARGPGGWGGGSGAGVGAGCVALLQAAGLGVAWNWPGSRPQVGSRSVSCARNWRPRRTGQWLSGTSSSYGRRAGVRCKQAVFKTQGFAHGSPPKSHCIS</sequence>